<dbReference type="AlphaFoldDB" id="A0A1G7B0A0"/>
<accession>A0A1G7B0A0</accession>
<dbReference type="Pfam" id="PF02514">
    <property type="entry name" value="CobN-Mg_chel"/>
    <property type="match status" value="2"/>
</dbReference>
<dbReference type="GO" id="GO:0005524">
    <property type="term" value="F:ATP binding"/>
    <property type="evidence" value="ECO:0007669"/>
    <property type="project" value="UniProtKB-KW"/>
</dbReference>
<evidence type="ECO:0000256" key="7">
    <source>
        <dbReference type="ARBA" id="ARBA00023171"/>
    </source>
</evidence>
<dbReference type="GO" id="GO:0016851">
    <property type="term" value="F:magnesium chelatase activity"/>
    <property type="evidence" value="ECO:0007669"/>
    <property type="project" value="UniProtKB-EC"/>
</dbReference>
<feature type="domain" description="CobN/magnesium chelatase" evidence="10">
    <location>
        <begin position="178"/>
        <end position="738"/>
    </location>
</feature>
<keyword evidence="6" id="KW-0067">ATP-binding</keyword>
<feature type="domain" description="Magnesium chelatase subunit H N-terminal" evidence="11">
    <location>
        <begin position="15"/>
        <end position="174"/>
    </location>
</feature>
<evidence type="ECO:0000313" key="13">
    <source>
        <dbReference type="Proteomes" id="UP000198922"/>
    </source>
</evidence>
<dbReference type="InterPro" id="IPR022571">
    <property type="entry name" value="Mg_chelatase_H_N"/>
</dbReference>
<keyword evidence="3" id="KW-0602">Photosynthesis</keyword>
<evidence type="ECO:0000256" key="8">
    <source>
        <dbReference type="ARBA" id="ARBA00023444"/>
    </source>
</evidence>
<proteinExistence type="inferred from homology"/>
<dbReference type="GO" id="GO:0015979">
    <property type="term" value="P:photosynthesis"/>
    <property type="evidence" value="ECO:0007669"/>
    <property type="project" value="UniProtKB-KW"/>
</dbReference>
<dbReference type="InterPro" id="IPR003672">
    <property type="entry name" value="CobN/Mg_chltase"/>
</dbReference>
<evidence type="ECO:0000256" key="2">
    <source>
        <dbReference type="ARBA" id="ARBA00012825"/>
    </source>
</evidence>
<evidence type="ECO:0000256" key="6">
    <source>
        <dbReference type="ARBA" id="ARBA00022840"/>
    </source>
</evidence>
<dbReference type="Pfam" id="PF11965">
    <property type="entry name" value="DUF3479"/>
    <property type="match status" value="1"/>
</dbReference>
<dbReference type="EMBL" id="FNAT01000001">
    <property type="protein sequence ID" value="SDE20350.1"/>
    <property type="molecule type" value="Genomic_DNA"/>
</dbReference>
<dbReference type="OrthoDB" id="9757976at2"/>
<dbReference type="STRING" id="521013.SAMN04488567_1181"/>
<keyword evidence="7" id="KW-0149">Chlorophyll biosynthesis</keyword>
<dbReference type="Proteomes" id="UP000198922">
    <property type="component" value="Unassembled WGS sequence"/>
</dbReference>
<dbReference type="RefSeq" id="WP_090110081.1">
    <property type="nucleotide sequence ID" value="NZ_FNAT01000001.1"/>
</dbReference>
<keyword evidence="5" id="KW-0547">Nucleotide-binding</keyword>
<comment type="similarity">
    <text evidence="1">Belongs to the Mg-chelatase subunit H family.</text>
</comment>
<dbReference type="CDD" id="cd10150">
    <property type="entry name" value="CobN_like"/>
    <property type="match status" value="1"/>
</dbReference>
<dbReference type="PANTHER" id="PTHR44119">
    <property type="entry name" value="MAGNESIUM-CHELATASE SUBUNIT CHLH, CHLOROPLASTIC"/>
    <property type="match status" value="1"/>
</dbReference>
<sequence>MRDEVQTRRAPAPYRVVLLTLDAHAAGPCARAGARLARDFPGLTLSVHAAAEWGEQPQTLDAARAAIATADIVVTSLLFLEDHVEAIRPALEARRDACDAMAGIVSDAKIVRLTRMGRLDMSAQASPAMALLKRLRGSSKPGSDSGAAKMRMLRRLPRILRMIPGKAQDLRAWFLTMQYWLGSSDDNIEAMVRFLVSRYAGRADWRGTPAPEPVEYPETGLYHPALPDRIAESAGHLPRHDGAPTVGVLLMRSYVLARDTAHYDAVIAALEARGLNVIPAFAGGLDARPAIDGYFRGDKGTRIDALLSLTGFSLVGGPAYNDSDAAVAALKSLDVPYVAAHPLEFQTLAQWAASERGLGPVETTMLVALPEIDGATTPTVFAGRPGAGHAGREMAPCPERVEMLAARVAKLARLRRSKAAERRLAIVLHGFPPNAGAAGTAAYLDVFASLHHLLGRLKAEGYDIDPPESVAALRVAILEGSARQYGQEANIAAQVPAAEIVTGTPWLSEIEAQWGPAPGQLQSDGRGVFVLGRQFGKVFVGLQPAFGHEGDPMRLMFERSFAPTHAFSAFYLWLRETFRADAVLHFGMHGALEFMPGKQAGLSGADWPDRLIGDLPNVYLYAANNPSEATLAKRRANAVTVTHLTPPLAAAGLYKGLAELKDSLARWRGLAAGAPERAELEALIAEQAEAVDLGGLAPDALWLRLLETEQALVPEGLHVLGRALSPERRDAYLSHLSDPAARDRAARLLAEDHETPGLMRALAGRFTPPVPGGDLVRSPEILPTGRNIHAFDPFRMPTAFACREGARQAQLLLDTHASQSHGLPRSVALVLWGSDNIKSDGAPLAQALALIGARPRFDSFGRLCGAELIPLDELGRPRIDVVMTLSGIFRDLLPLQTRLLAEAALLAAEADEPVARNFVRAHALATVKATGCTLAEAALRVFSNAEGSYGANVNLMVDGAAFGAEDELADAYEARKSFAYGPDGRARARPALLTRALKEVELAYQNLESIELGVTTVDHYFDTLGGISRAIRRARGGAAAAVYISDTTRGSGRIRTLADQVALETRSRALNPRFHEALLDHGAEGVRQIEAHVTNTFGWSATTGQVDPWVYQRLSETFVLDDAMRARMAELNPAASHRMASRLIEASDRAYWQPDAATLDALRDAADTLEDRMEGVAAE</sequence>
<gene>
    <name evidence="12" type="ORF">SAMN04488567_1181</name>
</gene>
<organism evidence="12 13">
    <name type="scientific">Limimaricola pyoseonensis</name>
    <dbReference type="NCBI Taxonomy" id="521013"/>
    <lineage>
        <taxon>Bacteria</taxon>
        <taxon>Pseudomonadati</taxon>
        <taxon>Pseudomonadota</taxon>
        <taxon>Alphaproteobacteria</taxon>
        <taxon>Rhodobacterales</taxon>
        <taxon>Paracoccaceae</taxon>
        <taxon>Limimaricola</taxon>
    </lineage>
</organism>
<dbReference type="NCBIfam" id="NF009942">
    <property type="entry name" value="PRK13405.1"/>
    <property type="match status" value="1"/>
</dbReference>
<evidence type="ECO:0000259" key="11">
    <source>
        <dbReference type="Pfam" id="PF11965"/>
    </source>
</evidence>
<dbReference type="GO" id="GO:0015995">
    <property type="term" value="P:chlorophyll biosynthetic process"/>
    <property type="evidence" value="ECO:0007669"/>
    <property type="project" value="UniProtKB-KW"/>
</dbReference>
<reference evidence="13" key="1">
    <citation type="submission" date="2016-10" db="EMBL/GenBank/DDBJ databases">
        <authorList>
            <person name="Varghese N."/>
            <person name="Submissions S."/>
        </authorList>
    </citation>
    <scope>NUCLEOTIDE SEQUENCE [LARGE SCALE GENOMIC DNA]</scope>
    <source>
        <strain evidence="13">DSM 21424</strain>
    </source>
</reference>
<comment type="catalytic activity">
    <reaction evidence="9">
        <text>protoporphyrin IX + Mg(2+) + ATP + H2O = Mg-protoporphyrin IX + ADP + phosphate + 3 H(+)</text>
        <dbReference type="Rhea" id="RHEA:13961"/>
        <dbReference type="ChEBI" id="CHEBI:15377"/>
        <dbReference type="ChEBI" id="CHEBI:15378"/>
        <dbReference type="ChEBI" id="CHEBI:18420"/>
        <dbReference type="ChEBI" id="CHEBI:30616"/>
        <dbReference type="ChEBI" id="CHEBI:43474"/>
        <dbReference type="ChEBI" id="CHEBI:57306"/>
        <dbReference type="ChEBI" id="CHEBI:60492"/>
        <dbReference type="ChEBI" id="CHEBI:456216"/>
        <dbReference type="EC" id="6.6.1.1"/>
    </reaction>
</comment>
<feature type="domain" description="CobN/magnesium chelatase" evidence="10">
    <location>
        <begin position="741"/>
        <end position="1158"/>
    </location>
</feature>
<evidence type="ECO:0000256" key="5">
    <source>
        <dbReference type="ARBA" id="ARBA00022741"/>
    </source>
</evidence>
<evidence type="ECO:0000256" key="1">
    <source>
        <dbReference type="ARBA" id="ARBA00010851"/>
    </source>
</evidence>
<keyword evidence="13" id="KW-1185">Reference proteome</keyword>
<evidence type="ECO:0000259" key="10">
    <source>
        <dbReference type="Pfam" id="PF02514"/>
    </source>
</evidence>
<name>A0A1G7B0A0_9RHOB</name>
<dbReference type="EC" id="6.6.1.1" evidence="2"/>
<protein>
    <recommendedName>
        <fullName evidence="2">magnesium chelatase</fullName>
        <ecNumber evidence="2">6.6.1.1</ecNumber>
    </recommendedName>
</protein>
<keyword evidence="4" id="KW-0436">Ligase</keyword>
<evidence type="ECO:0000256" key="9">
    <source>
        <dbReference type="ARBA" id="ARBA00048693"/>
    </source>
</evidence>
<comment type="pathway">
    <text evidence="8">Porphyrin-containing compound metabolism.</text>
</comment>
<dbReference type="PANTHER" id="PTHR44119:SF1">
    <property type="entry name" value="MAGNESIUM-CHELATASE SUBUNIT CHLH, CHLOROPLASTIC"/>
    <property type="match status" value="1"/>
</dbReference>
<evidence type="ECO:0000256" key="4">
    <source>
        <dbReference type="ARBA" id="ARBA00022598"/>
    </source>
</evidence>
<evidence type="ECO:0000313" key="12">
    <source>
        <dbReference type="EMBL" id="SDE20350.1"/>
    </source>
</evidence>
<evidence type="ECO:0000256" key="3">
    <source>
        <dbReference type="ARBA" id="ARBA00022531"/>
    </source>
</evidence>